<feature type="transmembrane region" description="Helical" evidence="6">
    <location>
        <begin position="116"/>
        <end position="135"/>
    </location>
</feature>
<gene>
    <name evidence="7" type="ORF">SCH01S_38_00170</name>
</gene>
<dbReference type="STRING" id="1219043.SCH01S_38_00170"/>
<dbReference type="CDD" id="cd15904">
    <property type="entry name" value="TSPO_MBR"/>
    <property type="match status" value="1"/>
</dbReference>
<evidence type="ECO:0000256" key="3">
    <source>
        <dbReference type="ARBA" id="ARBA00022692"/>
    </source>
</evidence>
<evidence type="ECO:0000256" key="4">
    <source>
        <dbReference type="ARBA" id="ARBA00022989"/>
    </source>
</evidence>
<feature type="transmembrane region" description="Helical" evidence="6">
    <location>
        <begin position="142"/>
        <end position="159"/>
    </location>
</feature>
<dbReference type="GO" id="GO:0016020">
    <property type="term" value="C:membrane"/>
    <property type="evidence" value="ECO:0007669"/>
    <property type="project" value="UniProtKB-SubCell"/>
</dbReference>
<dbReference type="PANTHER" id="PTHR10057:SF0">
    <property type="entry name" value="TRANSLOCATOR PROTEIN"/>
    <property type="match status" value="1"/>
</dbReference>
<dbReference type="Pfam" id="PF03073">
    <property type="entry name" value="TspO_MBR"/>
    <property type="match status" value="1"/>
</dbReference>
<protein>
    <recommendedName>
        <fullName evidence="9">Benzodiazepine receptor</fullName>
    </recommendedName>
</protein>
<evidence type="ECO:0000256" key="1">
    <source>
        <dbReference type="ARBA" id="ARBA00004141"/>
    </source>
</evidence>
<feature type="transmembrane region" description="Helical" evidence="6">
    <location>
        <begin position="57"/>
        <end position="79"/>
    </location>
</feature>
<accession>A0A0E9MPH4</accession>
<comment type="caution">
    <text evidence="7">The sequence shown here is derived from an EMBL/GenBank/DDBJ whole genome shotgun (WGS) entry which is preliminary data.</text>
</comment>
<name>A0A0E9MPH4_9SPHN</name>
<keyword evidence="3 6" id="KW-0812">Transmembrane</keyword>
<keyword evidence="4 6" id="KW-1133">Transmembrane helix</keyword>
<reference evidence="7 8" key="1">
    <citation type="submission" date="2015-04" db="EMBL/GenBank/DDBJ databases">
        <title>Whole genome shotgun sequence of Sphingomonas changbaiensis NBRC 104936.</title>
        <authorList>
            <person name="Katano-Makiyama Y."/>
            <person name="Hosoyama A."/>
            <person name="Hashimoto M."/>
            <person name="Noguchi M."/>
            <person name="Tsuchikane K."/>
            <person name="Ohji S."/>
            <person name="Yamazoe A."/>
            <person name="Ichikawa N."/>
            <person name="Kimura A."/>
            <person name="Fujita N."/>
        </authorList>
    </citation>
    <scope>NUCLEOTIDE SEQUENCE [LARGE SCALE GENOMIC DNA]</scope>
    <source>
        <strain evidence="7 8">NBRC 104936</strain>
    </source>
</reference>
<dbReference type="RefSeq" id="WP_046348496.1">
    <property type="nucleotide sequence ID" value="NZ_BBWU01000038.1"/>
</dbReference>
<evidence type="ECO:0000256" key="6">
    <source>
        <dbReference type="SAM" id="Phobius"/>
    </source>
</evidence>
<dbReference type="GO" id="GO:0033013">
    <property type="term" value="P:tetrapyrrole metabolic process"/>
    <property type="evidence" value="ECO:0007669"/>
    <property type="project" value="UniProtKB-ARBA"/>
</dbReference>
<feature type="transmembrane region" description="Helical" evidence="6">
    <location>
        <begin position="14"/>
        <end position="37"/>
    </location>
</feature>
<dbReference type="FunFam" id="1.20.1260.100:FF:000001">
    <property type="entry name" value="translocator protein 2"/>
    <property type="match status" value="1"/>
</dbReference>
<dbReference type="Gene3D" id="1.20.1260.100">
    <property type="entry name" value="TspO/MBR protein"/>
    <property type="match status" value="1"/>
</dbReference>
<comment type="similarity">
    <text evidence="2">Belongs to the TspO/BZRP family.</text>
</comment>
<evidence type="ECO:0000313" key="8">
    <source>
        <dbReference type="Proteomes" id="UP000033202"/>
    </source>
</evidence>
<comment type="subcellular location">
    <subcellularLocation>
        <location evidence="1">Membrane</location>
        <topology evidence="1">Multi-pass membrane protein</topology>
    </subcellularLocation>
</comment>
<evidence type="ECO:0000256" key="2">
    <source>
        <dbReference type="ARBA" id="ARBA00007524"/>
    </source>
</evidence>
<dbReference type="OrthoDB" id="9795496at2"/>
<sequence length="184" mass="19834">MGEIASRSQIGFSLFRRAVVTIPLVLLLGILSGRLAGSGYDNSWFAVLRKPAAMPPGAAFGLAWTLLYILQGLALAIVLNARGNRLRGLAALLFVVQLALNLCWSPLFFAMHQVTAAFWLIVGIFVAAAATTVVFGQVRTAAAWLMVPYLAWLCFAAALNHDIRRLNPDAERLVPGSLNTQIGD</sequence>
<organism evidence="7 8">
    <name type="scientific">Sphingomonas changbaiensis NBRC 104936</name>
    <dbReference type="NCBI Taxonomy" id="1219043"/>
    <lineage>
        <taxon>Bacteria</taxon>
        <taxon>Pseudomonadati</taxon>
        <taxon>Pseudomonadota</taxon>
        <taxon>Alphaproteobacteria</taxon>
        <taxon>Sphingomonadales</taxon>
        <taxon>Sphingomonadaceae</taxon>
        <taxon>Sphingomonas</taxon>
    </lineage>
</organism>
<keyword evidence="5 6" id="KW-0472">Membrane</keyword>
<dbReference type="Proteomes" id="UP000033202">
    <property type="component" value="Unassembled WGS sequence"/>
</dbReference>
<evidence type="ECO:0000313" key="7">
    <source>
        <dbReference type="EMBL" id="GAO39677.1"/>
    </source>
</evidence>
<proteinExistence type="inferred from homology"/>
<feature type="transmembrane region" description="Helical" evidence="6">
    <location>
        <begin position="91"/>
        <end position="110"/>
    </location>
</feature>
<dbReference type="PANTHER" id="PTHR10057">
    <property type="entry name" value="PERIPHERAL-TYPE BENZODIAZEPINE RECEPTOR"/>
    <property type="match status" value="1"/>
</dbReference>
<dbReference type="InterPro" id="IPR038330">
    <property type="entry name" value="TspO/MBR-related_sf"/>
</dbReference>
<dbReference type="PIRSF" id="PIRSF005859">
    <property type="entry name" value="PBR"/>
    <property type="match status" value="1"/>
</dbReference>
<dbReference type="InterPro" id="IPR004307">
    <property type="entry name" value="TspO_MBR"/>
</dbReference>
<evidence type="ECO:0008006" key="9">
    <source>
        <dbReference type="Google" id="ProtNLM"/>
    </source>
</evidence>
<evidence type="ECO:0000256" key="5">
    <source>
        <dbReference type="ARBA" id="ARBA00023136"/>
    </source>
</evidence>
<dbReference type="AlphaFoldDB" id="A0A0E9MPH4"/>
<dbReference type="EMBL" id="BBWU01000038">
    <property type="protein sequence ID" value="GAO39677.1"/>
    <property type="molecule type" value="Genomic_DNA"/>
</dbReference>
<keyword evidence="8" id="KW-1185">Reference proteome</keyword>